<comment type="caution">
    <text evidence="11">The sequence shown here is derived from an EMBL/GenBank/DDBJ whole genome shotgun (WGS) entry which is preliminary data.</text>
</comment>
<evidence type="ECO:0000256" key="2">
    <source>
        <dbReference type="ARBA" id="ARBA00001946"/>
    </source>
</evidence>
<dbReference type="PANTHER" id="PTHR13794:SF58">
    <property type="entry name" value="MITOCHONDRIAL ENOLASE SUPERFAMILY MEMBER 1"/>
    <property type="match status" value="1"/>
</dbReference>
<dbReference type="SUPFAM" id="SSF54826">
    <property type="entry name" value="Enolase N-terminal domain-like"/>
    <property type="match status" value="1"/>
</dbReference>
<dbReference type="InterPro" id="IPR013342">
    <property type="entry name" value="Mandelate_racemase_C"/>
</dbReference>
<dbReference type="CDD" id="cd03324">
    <property type="entry name" value="rTSbeta_L-fuconate_dehydratase"/>
    <property type="match status" value="1"/>
</dbReference>
<evidence type="ECO:0000256" key="9">
    <source>
        <dbReference type="ARBA" id="ARBA00078003"/>
    </source>
</evidence>
<dbReference type="Gene3D" id="3.30.390.10">
    <property type="entry name" value="Enolase-like, N-terminal domain"/>
    <property type="match status" value="1"/>
</dbReference>
<dbReference type="FunFam" id="3.20.20.120:FF:000007">
    <property type="entry name" value="Mitochondrial enolase superfamily member 1"/>
    <property type="match status" value="1"/>
</dbReference>
<dbReference type="SFLD" id="SFLDG00179">
    <property type="entry name" value="mandelate_racemase"/>
    <property type="match status" value="1"/>
</dbReference>
<dbReference type="GO" id="GO:0050023">
    <property type="term" value="F:L-fuconate dehydratase activity"/>
    <property type="evidence" value="ECO:0007669"/>
    <property type="project" value="UniProtKB-EC"/>
</dbReference>
<dbReference type="Pfam" id="PF13378">
    <property type="entry name" value="MR_MLE_C"/>
    <property type="match status" value="1"/>
</dbReference>
<evidence type="ECO:0000256" key="1">
    <source>
        <dbReference type="ARBA" id="ARBA00001737"/>
    </source>
</evidence>
<evidence type="ECO:0000256" key="5">
    <source>
        <dbReference type="ARBA" id="ARBA00022842"/>
    </source>
</evidence>
<evidence type="ECO:0000256" key="7">
    <source>
        <dbReference type="ARBA" id="ARBA00061144"/>
    </source>
</evidence>
<proteinExistence type="inferred from homology"/>
<evidence type="ECO:0000256" key="8">
    <source>
        <dbReference type="ARBA" id="ARBA00073815"/>
    </source>
</evidence>
<dbReference type="InterPro" id="IPR018110">
    <property type="entry name" value="Mandel_Rmase/mucon_lact_enz_CS"/>
</dbReference>
<dbReference type="EMBL" id="NEDP02004241">
    <property type="protein sequence ID" value="OWF46186.1"/>
    <property type="molecule type" value="Genomic_DNA"/>
</dbReference>
<gene>
    <name evidence="11" type="ORF">KP79_PYT08342</name>
</gene>
<dbReference type="InterPro" id="IPR036849">
    <property type="entry name" value="Enolase-like_C_sf"/>
</dbReference>
<dbReference type="Gene3D" id="3.20.20.120">
    <property type="entry name" value="Enolase-like C-terminal domain"/>
    <property type="match status" value="1"/>
</dbReference>
<evidence type="ECO:0000256" key="4">
    <source>
        <dbReference type="ARBA" id="ARBA00022723"/>
    </source>
</evidence>
<keyword evidence="5" id="KW-0460">Magnesium</keyword>
<organism evidence="11 12">
    <name type="scientific">Mizuhopecten yessoensis</name>
    <name type="common">Japanese scallop</name>
    <name type="synonym">Patinopecten yessoensis</name>
    <dbReference type="NCBI Taxonomy" id="6573"/>
    <lineage>
        <taxon>Eukaryota</taxon>
        <taxon>Metazoa</taxon>
        <taxon>Spiralia</taxon>
        <taxon>Lophotrochozoa</taxon>
        <taxon>Mollusca</taxon>
        <taxon>Bivalvia</taxon>
        <taxon>Autobranchia</taxon>
        <taxon>Pteriomorphia</taxon>
        <taxon>Pectinida</taxon>
        <taxon>Pectinoidea</taxon>
        <taxon>Pectinidae</taxon>
        <taxon>Mizuhopecten</taxon>
    </lineage>
</organism>
<dbReference type="Pfam" id="PF02746">
    <property type="entry name" value="MR_MLE_N"/>
    <property type="match status" value="1"/>
</dbReference>
<dbReference type="InterPro" id="IPR013341">
    <property type="entry name" value="Mandelate_racemase_N_dom"/>
</dbReference>
<dbReference type="Proteomes" id="UP000242188">
    <property type="component" value="Unassembled WGS sequence"/>
</dbReference>
<evidence type="ECO:0000256" key="3">
    <source>
        <dbReference type="ARBA" id="ARBA00013142"/>
    </source>
</evidence>
<evidence type="ECO:0000259" key="10">
    <source>
        <dbReference type="SMART" id="SM00922"/>
    </source>
</evidence>
<evidence type="ECO:0000256" key="6">
    <source>
        <dbReference type="ARBA" id="ARBA00023239"/>
    </source>
</evidence>
<comment type="similarity">
    <text evidence="7">Belongs to the mandelate racemase/muconate lactonizing enzyme family. ENOSF1 subfamily.</text>
</comment>
<dbReference type="SMART" id="SM00922">
    <property type="entry name" value="MR_MLE"/>
    <property type="match status" value="1"/>
</dbReference>
<comment type="cofactor">
    <cofactor evidence="2">
        <name>Mg(2+)</name>
        <dbReference type="ChEBI" id="CHEBI:18420"/>
    </cofactor>
</comment>
<dbReference type="SFLD" id="SFLDS00001">
    <property type="entry name" value="Enolase"/>
    <property type="match status" value="1"/>
</dbReference>
<keyword evidence="12" id="KW-1185">Reference proteome</keyword>
<accession>A0A210QBS2</accession>
<dbReference type="GO" id="GO:0009063">
    <property type="term" value="P:amino acid catabolic process"/>
    <property type="evidence" value="ECO:0007669"/>
    <property type="project" value="InterPro"/>
</dbReference>
<dbReference type="SUPFAM" id="SSF51604">
    <property type="entry name" value="Enolase C-terminal domain-like"/>
    <property type="match status" value="1"/>
</dbReference>
<dbReference type="PANTHER" id="PTHR13794">
    <property type="entry name" value="ENOLASE SUPERFAMILY, MANDELATE RACEMASE"/>
    <property type="match status" value="1"/>
</dbReference>
<evidence type="ECO:0000313" key="11">
    <source>
        <dbReference type="EMBL" id="OWF46186.1"/>
    </source>
</evidence>
<comment type="catalytic activity">
    <reaction evidence="1">
        <text>L-fuconate = 2-dehydro-3-deoxy-L-fuconate + H2O</text>
        <dbReference type="Rhea" id="RHEA:22772"/>
        <dbReference type="ChEBI" id="CHEBI:15377"/>
        <dbReference type="ChEBI" id="CHEBI:21291"/>
        <dbReference type="ChEBI" id="CHEBI:37448"/>
        <dbReference type="EC" id="4.2.1.68"/>
    </reaction>
</comment>
<keyword evidence="4" id="KW-0479">Metal-binding</keyword>
<protein>
    <recommendedName>
        <fullName evidence="8">Mitochondrial enolase superfamily member 1</fullName>
        <ecNumber evidence="3">4.2.1.68</ecNumber>
    </recommendedName>
    <alternativeName>
        <fullName evidence="9">L-fuconate dehydratase</fullName>
    </alternativeName>
</protein>
<evidence type="ECO:0000313" key="12">
    <source>
        <dbReference type="Proteomes" id="UP000242188"/>
    </source>
</evidence>
<name>A0A210QBS2_MIZYE</name>
<dbReference type="InterPro" id="IPR029017">
    <property type="entry name" value="Enolase-like_N"/>
</dbReference>
<feature type="domain" description="Mandelate racemase/muconate lactonizing enzyme C-terminal" evidence="10">
    <location>
        <begin position="200"/>
        <end position="296"/>
    </location>
</feature>
<dbReference type="PROSITE" id="PS00909">
    <property type="entry name" value="MR_MLE_2"/>
    <property type="match status" value="1"/>
</dbReference>
<dbReference type="OrthoDB" id="14161at2759"/>
<dbReference type="GO" id="GO:0016052">
    <property type="term" value="P:carbohydrate catabolic process"/>
    <property type="evidence" value="ECO:0007669"/>
    <property type="project" value="InterPro"/>
</dbReference>
<dbReference type="InterPro" id="IPR034610">
    <property type="entry name" value="L-fuconate_dehydratase"/>
</dbReference>
<dbReference type="AlphaFoldDB" id="A0A210QBS2"/>
<reference evidence="11 12" key="1">
    <citation type="journal article" date="2017" name="Nat. Ecol. Evol.">
        <title>Scallop genome provides insights into evolution of bilaterian karyotype and development.</title>
        <authorList>
            <person name="Wang S."/>
            <person name="Zhang J."/>
            <person name="Jiao W."/>
            <person name="Li J."/>
            <person name="Xun X."/>
            <person name="Sun Y."/>
            <person name="Guo X."/>
            <person name="Huan P."/>
            <person name="Dong B."/>
            <person name="Zhang L."/>
            <person name="Hu X."/>
            <person name="Sun X."/>
            <person name="Wang J."/>
            <person name="Zhao C."/>
            <person name="Wang Y."/>
            <person name="Wang D."/>
            <person name="Huang X."/>
            <person name="Wang R."/>
            <person name="Lv J."/>
            <person name="Li Y."/>
            <person name="Zhang Z."/>
            <person name="Liu B."/>
            <person name="Lu W."/>
            <person name="Hui Y."/>
            <person name="Liang J."/>
            <person name="Zhou Z."/>
            <person name="Hou R."/>
            <person name="Li X."/>
            <person name="Liu Y."/>
            <person name="Li H."/>
            <person name="Ning X."/>
            <person name="Lin Y."/>
            <person name="Zhao L."/>
            <person name="Xing Q."/>
            <person name="Dou J."/>
            <person name="Li Y."/>
            <person name="Mao J."/>
            <person name="Guo H."/>
            <person name="Dou H."/>
            <person name="Li T."/>
            <person name="Mu C."/>
            <person name="Jiang W."/>
            <person name="Fu Q."/>
            <person name="Fu X."/>
            <person name="Miao Y."/>
            <person name="Liu J."/>
            <person name="Yu Q."/>
            <person name="Li R."/>
            <person name="Liao H."/>
            <person name="Li X."/>
            <person name="Kong Y."/>
            <person name="Jiang Z."/>
            <person name="Chourrout D."/>
            <person name="Li R."/>
            <person name="Bao Z."/>
        </authorList>
    </citation>
    <scope>NUCLEOTIDE SEQUENCE [LARGE SCALE GENOMIC DNA]</scope>
    <source>
        <strain evidence="11 12">PY_sf001</strain>
    </source>
</reference>
<dbReference type="GO" id="GO:0000287">
    <property type="term" value="F:magnesium ion binding"/>
    <property type="evidence" value="ECO:0007669"/>
    <property type="project" value="TreeGrafter"/>
</dbReference>
<dbReference type="SFLD" id="SFLDF00111">
    <property type="entry name" value="L-fuconate_dehydratase"/>
    <property type="match status" value="1"/>
</dbReference>
<dbReference type="STRING" id="6573.A0A210QBS2"/>
<dbReference type="InterPro" id="IPR046945">
    <property type="entry name" value="RHMD-like"/>
</dbReference>
<sequence>MAAPTKITGLTIEDLRFPTSLQKDGSDAMHKAPDYSCPYVILSTDTDLRGCGTTFTLGKGNAIVCMAIDNFKSLVVGQNLQDIFNDFSGFWRSLASEDQIRWLGPEKGVTHLAIAAIINAVWDLWAKMEGKPLWKLLADMSPEMLVSTIDFRHMGDTLTKKEALEILKKGQVGKAEREAEVVANGYPAYTTSCGWLGYSDEKIKRLATEALSQGMCRFKMKVGGDVKDDARRAKMFREIIGYDRPLMMDANQKWEVDEAIDWMKQLAEYKPLWIEEPTNPDDILGHAAIAEALNPLGIGVATGEHCQNRIMFKQFLKAKAMQYCQIDATRVGGVNENLAIILLAAKFGVPVCPHAGGVALCELVQHYSMFDFICVSGTMENRMIEFADHLHEHMSEPVVIRNGSYQVPKSPGFVVGITDKAREDYIYPEGKEWQRLFSEGLFTKPE</sequence>
<dbReference type="InterPro" id="IPR029065">
    <property type="entry name" value="Enolase_C-like"/>
</dbReference>
<keyword evidence="6" id="KW-0456">Lyase</keyword>
<dbReference type="EC" id="4.2.1.68" evidence="3"/>